<dbReference type="SUPFAM" id="SSF50993">
    <property type="entry name" value="Peptidase/esterase 'gauge' domain"/>
    <property type="match status" value="1"/>
</dbReference>
<reference evidence="7" key="1">
    <citation type="submission" date="2020-10" db="EMBL/GenBank/DDBJ databases">
        <authorList>
            <person name="Castelo-Branco R."/>
            <person name="Eusebio N."/>
            <person name="Adriana R."/>
            <person name="Vieira A."/>
            <person name="Brugerolle De Fraissinette N."/>
            <person name="Rezende De Castro R."/>
            <person name="Schneider M.P."/>
            <person name="Vasconcelos V."/>
            <person name="Leao P.N."/>
        </authorList>
    </citation>
    <scope>NUCLEOTIDE SEQUENCE</scope>
    <source>
        <strain evidence="7">LEGE 11479</strain>
    </source>
</reference>
<evidence type="ECO:0000256" key="4">
    <source>
        <dbReference type="ARBA" id="ARBA00022825"/>
    </source>
</evidence>
<dbReference type="AlphaFoldDB" id="A0A928ZYL0"/>
<dbReference type="FunFam" id="3.40.50.1820:FF:000005">
    <property type="entry name" value="Prolyl endopeptidase"/>
    <property type="match status" value="1"/>
</dbReference>
<dbReference type="InterPro" id="IPR023302">
    <property type="entry name" value="Pept_S9A_N"/>
</dbReference>
<comment type="caution">
    <text evidence="7">The sequence shown here is derived from an EMBL/GenBank/DDBJ whole genome shotgun (WGS) entry which is preliminary data.</text>
</comment>
<name>A0A928ZYL0_LEPEC</name>
<dbReference type="PRINTS" id="PR00862">
    <property type="entry name" value="PROLIGOPTASE"/>
</dbReference>
<dbReference type="SUPFAM" id="SSF53474">
    <property type="entry name" value="alpha/beta-Hydrolases"/>
    <property type="match status" value="1"/>
</dbReference>
<evidence type="ECO:0000256" key="2">
    <source>
        <dbReference type="ARBA" id="ARBA00022670"/>
    </source>
</evidence>
<dbReference type="Pfam" id="PF00326">
    <property type="entry name" value="Peptidase_S9"/>
    <property type="match status" value="1"/>
</dbReference>
<dbReference type="InterPro" id="IPR001375">
    <property type="entry name" value="Peptidase_S9_cat"/>
</dbReference>
<dbReference type="GO" id="GO:0004252">
    <property type="term" value="F:serine-type endopeptidase activity"/>
    <property type="evidence" value="ECO:0007669"/>
    <property type="project" value="InterPro"/>
</dbReference>
<keyword evidence="2" id="KW-0645">Protease</keyword>
<accession>A0A928ZYL0</accession>
<evidence type="ECO:0000313" key="8">
    <source>
        <dbReference type="Proteomes" id="UP000615026"/>
    </source>
</evidence>
<keyword evidence="8" id="KW-1185">Reference proteome</keyword>
<organism evidence="7 8">
    <name type="scientific">Leptolyngbya cf. ectocarpi LEGE 11479</name>
    <dbReference type="NCBI Taxonomy" id="1828722"/>
    <lineage>
        <taxon>Bacteria</taxon>
        <taxon>Bacillati</taxon>
        <taxon>Cyanobacteriota</taxon>
        <taxon>Cyanophyceae</taxon>
        <taxon>Leptolyngbyales</taxon>
        <taxon>Leptolyngbyaceae</taxon>
        <taxon>Leptolyngbya group</taxon>
        <taxon>Leptolyngbya</taxon>
    </lineage>
</organism>
<dbReference type="InterPro" id="IPR051543">
    <property type="entry name" value="Serine_Peptidase_S9A"/>
</dbReference>
<sequence>MSTSGPPIAKKQPKSLETHGDVRVDNYYWLCDRNSPDTLDYLNAENDYAEAQTAHTKDFKKALYDEMLGRIQETDLSVPTKDGDYFYYSRTEEGKAYRILCRKQGSLDAPEEILLDENKLAEGHEFFALGDYEISLNHQLLAYAIDTDGSERCTLIFKDLATGKLFPEEIEDISEVIWANDNRTTFYTRLDEAHRPYQVWKHRLGDDPAQDQLIYEETDEAFYVSLGGTRSDAYLLISINSKVTTEIRILDANNPDGPFEIFCPRQYGVEYSISHHPGNDNDPDRFYIVTNEDAINSKLMVTPVKSFAKENWQTVIPHRTDVQLTGVSVFLDHLVIFERQGGLPTIRLQKLSTGEETALAFPESTYSVWSGAMPEFDNKTLRFTYTSLITPSSVFDYDMDTHERELKKETPVLGGYDRTQYKSEWLMATAADGTQVPISLVYKKDIQPDAQNPLLLYGYGSYGASMSAYFSSSRLSLLDRGVVFAIAHIRGGGEMGRPWYEDGKFLYKKNTFTDFIACSEYLIEHQWTCPDRLAIMGGSAGGLLMGAVLNMRPELFRVAIAAVPFVDVVTTILDPGLPLSVMEWDEWGNPNEKEYYDYMKSYSPYDNVTTQAYPDLLVTGGLNDPRVSYWEPAKWTAKLRDLKTDQNRLLLKTNMDAGHGGASGRYGWLEETAFEYAFMLDSLGLASTAP</sequence>
<dbReference type="Gene3D" id="3.40.50.1820">
    <property type="entry name" value="alpha/beta hydrolase"/>
    <property type="match status" value="1"/>
</dbReference>
<comment type="similarity">
    <text evidence="1">Belongs to the peptidase S9A family.</text>
</comment>
<keyword evidence="3" id="KW-0378">Hydrolase</keyword>
<dbReference type="Pfam" id="PF02897">
    <property type="entry name" value="Peptidase_S9_N"/>
    <property type="match status" value="1"/>
</dbReference>
<protein>
    <submittedName>
        <fullName evidence="7">S9 family peptidase</fullName>
    </submittedName>
</protein>
<evidence type="ECO:0000259" key="6">
    <source>
        <dbReference type="Pfam" id="PF02897"/>
    </source>
</evidence>
<dbReference type="EMBL" id="JADEXP010000326">
    <property type="protein sequence ID" value="MBE9069820.1"/>
    <property type="molecule type" value="Genomic_DNA"/>
</dbReference>
<gene>
    <name evidence="7" type="ORF">IQ260_24560</name>
</gene>
<feature type="domain" description="Peptidase S9A N-terminal" evidence="6">
    <location>
        <begin position="6"/>
        <end position="409"/>
    </location>
</feature>
<keyword evidence="4" id="KW-0720">Serine protease</keyword>
<dbReference type="PANTHER" id="PTHR11757:SF19">
    <property type="entry name" value="PROLYL ENDOPEPTIDASE-LIKE"/>
    <property type="match status" value="1"/>
</dbReference>
<dbReference type="PANTHER" id="PTHR11757">
    <property type="entry name" value="PROTEASE FAMILY S9A OLIGOPEPTIDASE"/>
    <property type="match status" value="1"/>
</dbReference>
<dbReference type="Gene3D" id="2.130.10.120">
    <property type="entry name" value="Prolyl oligopeptidase, N-terminal domain"/>
    <property type="match status" value="1"/>
</dbReference>
<dbReference type="RefSeq" id="WP_193995705.1">
    <property type="nucleotide sequence ID" value="NZ_JADEXP010000326.1"/>
</dbReference>
<evidence type="ECO:0000256" key="3">
    <source>
        <dbReference type="ARBA" id="ARBA00022801"/>
    </source>
</evidence>
<evidence type="ECO:0000313" key="7">
    <source>
        <dbReference type="EMBL" id="MBE9069820.1"/>
    </source>
</evidence>
<dbReference type="InterPro" id="IPR029058">
    <property type="entry name" value="AB_hydrolase_fold"/>
</dbReference>
<feature type="domain" description="Peptidase S9 prolyl oligopeptidase catalytic" evidence="5">
    <location>
        <begin position="470"/>
        <end position="684"/>
    </location>
</feature>
<proteinExistence type="inferred from homology"/>
<dbReference type="InterPro" id="IPR002470">
    <property type="entry name" value="Peptidase_S9A"/>
</dbReference>
<dbReference type="Proteomes" id="UP000615026">
    <property type="component" value="Unassembled WGS sequence"/>
</dbReference>
<evidence type="ECO:0000259" key="5">
    <source>
        <dbReference type="Pfam" id="PF00326"/>
    </source>
</evidence>
<evidence type="ECO:0000256" key="1">
    <source>
        <dbReference type="ARBA" id="ARBA00005228"/>
    </source>
</evidence>
<dbReference type="GO" id="GO:0006508">
    <property type="term" value="P:proteolysis"/>
    <property type="evidence" value="ECO:0007669"/>
    <property type="project" value="UniProtKB-KW"/>
</dbReference>